<dbReference type="EnsemblMetazoa" id="PPA00906.1">
    <property type="protein sequence ID" value="PPA00906.1"/>
    <property type="gene ID" value="WBGene00090460"/>
</dbReference>
<evidence type="ECO:0000256" key="1">
    <source>
        <dbReference type="SAM" id="MobiDB-lite"/>
    </source>
</evidence>
<feature type="compositionally biased region" description="Basic and acidic residues" evidence="1">
    <location>
        <begin position="318"/>
        <end position="329"/>
    </location>
</feature>
<evidence type="ECO:0000313" key="3">
    <source>
        <dbReference type="Proteomes" id="UP000005239"/>
    </source>
</evidence>
<feature type="compositionally biased region" description="Low complexity" evidence="1">
    <location>
        <begin position="551"/>
        <end position="570"/>
    </location>
</feature>
<dbReference type="AlphaFoldDB" id="A0A2A6BP38"/>
<reference evidence="3" key="1">
    <citation type="journal article" date="2008" name="Nat. Genet.">
        <title>The Pristionchus pacificus genome provides a unique perspective on nematode lifestyle and parasitism.</title>
        <authorList>
            <person name="Dieterich C."/>
            <person name="Clifton S.W."/>
            <person name="Schuster L.N."/>
            <person name="Chinwalla A."/>
            <person name="Delehaunty K."/>
            <person name="Dinkelacker I."/>
            <person name="Fulton L."/>
            <person name="Fulton R."/>
            <person name="Godfrey J."/>
            <person name="Minx P."/>
            <person name="Mitreva M."/>
            <person name="Roeseler W."/>
            <person name="Tian H."/>
            <person name="Witte H."/>
            <person name="Yang S.P."/>
            <person name="Wilson R.K."/>
            <person name="Sommer R.J."/>
        </authorList>
    </citation>
    <scope>NUCLEOTIDE SEQUENCE [LARGE SCALE GENOMIC DNA]</scope>
    <source>
        <strain evidence="3">PS312</strain>
    </source>
</reference>
<accession>A0A8R1U3M7</accession>
<feature type="compositionally biased region" description="Low complexity" evidence="1">
    <location>
        <begin position="421"/>
        <end position="449"/>
    </location>
</feature>
<dbReference type="Proteomes" id="UP000005239">
    <property type="component" value="Unassembled WGS sequence"/>
</dbReference>
<feature type="region of interest" description="Disordered" evidence="1">
    <location>
        <begin position="79"/>
        <end position="271"/>
    </location>
</feature>
<organism evidence="2 3">
    <name type="scientific">Pristionchus pacificus</name>
    <name type="common">Parasitic nematode worm</name>
    <dbReference type="NCBI Taxonomy" id="54126"/>
    <lineage>
        <taxon>Eukaryota</taxon>
        <taxon>Metazoa</taxon>
        <taxon>Ecdysozoa</taxon>
        <taxon>Nematoda</taxon>
        <taxon>Chromadorea</taxon>
        <taxon>Rhabditida</taxon>
        <taxon>Rhabditina</taxon>
        <taxon>Diplogasteromorpha</taxon>
        <taxon>Diplogasteroidea</taxon>
        <taxon>Neodiplogasteridae</taxon>
        <taxon>Pristionchus</taxon>
    </lineage>
</organism>
<feature type="compositionally biased region" description="Low complexity" evidence="1">
    <location>
        <begin position="227"/>
        <end position="238"/>
    </location>
</feature>
<feature type="compositionally biased region" description="Pro residues" evidence="1">
    <location>
        <begin position="463"/>
        <end position="472"/>
    </location>
</feature>
<name>A0A2A6BP38_PRIPA</name>
<feature type="compositionally biased region" description="Low complexity" evidence="1">
    <location>
        <begin position="500"/>
        <end position="509"/>
    </location>
</feature>
<feature type="compositionally biased region" description="Polar residues" evidence="1">
    <location>
        <begin position="490"/>
        <end position="499"/>
    </location>
</feature>
<feature type="compositionally biased region" description="Polar residues" evidence="1">
    <location>
        <begin position="84"/>
        <end position="93"/>
    </location>
</feature>
<keyword evidence="3" id="KW-1185">Reference proteome</keyword>
<reference evidence="2" key="2">
    <citation type="submission" date="2022-06" db="UniProtKB">
        <authorList>
            <consortium name="EnsemblMetazoa"/>
        </authorList>
    </citation>
    <scope>IDENTIFICATION</scope>
    <source>
        <strain evidence="2">PS312</strain>
    </source>
</reference>
<feature type="region of interest" description="Disordered" evidence="1">
    <location>
        <begin position="292"/>
        <end position="585"/>
    </location>
</feature>
<evidence type="ECO:0000313" key="2">
    <source>
        <dbReference type="EnsemblMetazoa" id="PPA00906.1"/>
    </source>
</evidence>
<feature type="compositionally biased region" description="Basic and acidic residues" evidence="1">
    <location>
        <begin position="358"/>
        <end position="369"/>
    </location>
</feature>
<feature type="compositionally biased region" description="Acidic residues" evidence="1">
    <location>
        <begin position="303"/>
        <end position="317"/>
    </location>
</feature>
<accession>A0A2A6BP38</accession>
<feature type="compositionally biased region" description="Basic and acidic residues" evidence="1">
    <location>
        <begin position="394"/>
        <end position="410"/>
    </location>
</feature>
<gene>
    <name evidence="2" type="primary">WBGene00090460</name>
</gene>
<protein>
    <submittedName>
        <fullName evidence="2">Uncharacterized protein</fullName>
    </submittedName>
</protein>
<sequence length="766" mass="83109">MNETGESPVDFYDFSGLRHLSQKGIEILEFYTTFNVIPVELQQFFKRTIDYYSKRKQRDGEVDLYAELPYYLRSWDDLEEDEPQPTSASQSANENDESRSEDNDFPGYDPAASACAGASTPLLDPFDNDSPASPMVHAPSSPFMMGSNGYDDPSPSHRGEDEQPQEQYITNEEDVDHQENPTGPVALIGDGTFYCPFVIVDDPSPPETAAPPAEVADSKEVIGQARSSSNQSPTITSSVLEAVDESHQRSHAVEPESIPSGSIDPVTPAPSSALFQGIQEFLHEEANLTLILPVAPPSPTDLQIDESESTAGDDGDEGTTKRDEGRDEIVPVATEPIPPAPSFIKEPTDDQSEEEDKEAPVDLKEKEDDPPTSNTNETTEAVGAEDIVDVVVEAQKEDAKEVLKDNEEPPKKKRRFSWNESSDAMEAAAVDSSAAGTSSTAPSALSTASPRVYENQVNSRPSSDPPTPPPIPHSSSSTSSVDKPKPNAAVETTKNPQDVASSSTKTTAPAAPPRVDEKQENANPSLPSPPSIPTSSAAKPYAAVETNQKSQTVQPVQQPHQRQPQRQIPVFTPTRHPSNFNGAQPPPSFQPMNDPFSQPPPNMTGDGHPFNNMQCPPLQQLGGPFHQQSMRPYQPPGPGPWNSQWVPLAAWSPPNGPPQFTSNLQWASLGPFGPLAAPPMMAGPPGNAFAPRQFEEFCAFCDSIQPHASEDCGRFGYYASREARARDMNLCPHCLGKHNPRCCVAAQRPCPNCGKHNSHVAFCLYR</sequence>
<feature type="compositionally biased region" description="Basic and acidic residues" evidence="1">
    <location>
        <begin position="244"/>
        <end position="254"/>
    </location>
</feature>
<proteinExistence type="predicted"/>